<dbReference type="NCBIfam" id="NF004159">
    <property type="entry name" value="PRK05627.1-2"/>
    <property type="match status" value="1"/>
</dbReference>
<evidence type="ECO:0000256" key="8">
    <source>
        <dbReference type="ARBA" id="ARBA00022741"/>
    </source>
</evidence>
<protein>
    <recommendedName>
        <fullName evidence="15">Riboflavin biosynthesis protein</fullName>
    </recommendedName>
    <domain>
        <recommendedName>
            <fullName evidence="15">Riboflavin kinase</fullName>
            <ecNumber evidence="15">2.7.1.26</ecNumber>
        </recommendedName>
        <alternativeName>
            <fullName evidence="15">Flavokinase</fullName>
        </alternativeName>
    </domain>
    <domain>
        <recommendedName>
            <fullName evidence="15">FMN adenylyltransferase</fullName>
            <ecNumber evidence="15">2.7.7.2</ecNumber>
        </recommendedName>
        <alternativeName>
            <fullName evidence="15">FAD pyrophosphorylase</fullName>
        </alternativeName>
        <alternativeName>
            <fullName evidence="15">FAD synthase</fullName>
        </alternativeName>
    </domain>
</protein>
<dbReference type="CDD" id="cd02064">
    <property type="entry name" value="FAD_synthetase_N"/>
    <property type="match status" value="1"/>
</dbReference>
<dbReference type="PANTHER" id="PTHR22749:SF6">
    <property type="entry name" value="RIBOFLAVIN KINASE"/>
    <property type="match status" value="1"/>
</dbReference>
<evidence type="ECO:0000256" key="9">
    <source>
        <dbReference type="ARBA" id="ARBA00022777"/>
    </source>
</evidence>
<accession>A0ABY4AG40</accession>
<dbReference type="InterPro" id="IPR002606">
    <property type="entry name" value="Riboflavin_kinase_bac"/>
</dbReference>
<evidence type="ECO:0000256" key="15">
    <source>
        <dbReference type="PIRNR" id="PIRNR004491"/>
    </source>
</evidence>
<comment type="pathway">
    <text evidence="3 15">Cofactor biosynthesis; FMN biosynthesis; FMN from riboflavin (ATP route): step 1/1.</text>
</comment>
<organism evidence="17 18">
    <name type="scientific">Orrella daihaiensis</name>
    <dbReference type="NCBI Taxonomy" id="2782176"/>
    <lineage>
        <taxon>Bacteria</taxon>
        <taxon>Pseudomonadati</taxon>
        <taxon>Pseudomonadota</taxon>
        <taxon>Betaproteobacteria</taxon>
        <taxon>Burkholderiales</taxon>
        <taxon>Alcaligenaceae</taxon>
        <taxon>Orrella</taxon>
    </lineage>
</organism>
<dbReference type="PIRSF" id="PIRSF004491">
    <property type="entry name" value="FAD_Synth"/>
    <property type="match status" value="1"/>
</dbReference>
<dbReference type="Gene3D" id="2.40.30.30">
    <property type="entry name" value="Riboflavin kinase-like"/>
    <property type="match status" value="1"/>
</dbReference>
<dbReference type="Gene3D" id="3.40.50.620">
    <property type="entry name" value="HUPs"/>
    <property type="match status" value="1"/>
</dbReference>
<comment type="function">
    <text evidence="1">Catalyzes the phosphorylation of riboflavin to FMN followed by the adenylation of FMN to FAD.</text>
</comment>
<dbReference type="SUPFAM" id="SSF52374">
    <property type="entry name" value="Nucleotidylyl transferase"/>
    <property type="match status" value="1"/>
</dbReference>
<evidence type="ECO:0000256" key="11">
    <source>
        <dbReference type="ARBA" id="ARBA00022840"/>
    </source>
</evidence>
<feature type="domain" description="Riboflavin kinase" evidence="16">
    <location>
        <begin position="195"/>
        <end position="320"/>
    </location>
</feature>
<reference evidence="17 18" key="1">
    <citation type="submission" date="2020-11" db="EMBL/GenBank/DDBJ databases">
        <title>Algicoccus daihaiensis sp.nov., isolated from Daihai Lake in Inner Mongolia.</title>
        <authorList>
            <person name="Kai J."/>
        </authorList>
    </citation>
    <scope>NUCLEOTIDE SEQUENCE [LARGE SCALE GENOMIC DNA]</scope>
    <source>
        <strain evidence="18">f23</strain>
    </source>
</reference>
<dbReference type="InterPro" id="IPR015864">
    <property type="entry name" value="FAD_synthase"/>
</dbReference>
<dbReference type="InterPro" id="IPR015865">
    <property type="entry name" value="Riboflavin_kinase_bac/euk"/>
</dbReference>
<keyword evidence="8 15" id="KW-0547">Nucleotide-binding</keyword>
<evidence type="ECO:0000259" key="16">
    <source>
        <dbReference type="SMART" id="SM00904"/>
    </source>
</evidence>
<keyword evidence="6 15" id="KW-0808">Transferase</keyword>
<keyword evidence="7 15" id="KW-0548">Nucleotidyltransferase</keyword>
<evidence type="ECO:0000256" key="10">
    <source>
        <dbReference type="ARBA" id="ARBA00022827"/>
    </source>
</evidence>
<proteinExistence type="inferred from homology"/>
<comment type="similarity">
    <text evidence="15">Belongs to the ribF family.</text>
</comment>
<dbReference type="Proteomes" id="UP000831607">
    <property type="component" value="Chromosome"/>
</dbReference>
<keyword evidence="18" id="KW-1185">Reference proteome</keyword>
<keyword evidence="5 15" id="KW-0288">FMN</keyword>
<dbReference type="EC" id="2.7.7.2" evidence="15"/>
<keyword evidence="9 15" id="KW-0418">Kinase</keyword>
<name>A0ABY4AG40_9BURK</name>
<evidence type="ECO:0000256" key="3">
    <source>
        <dbReference type="ARBA" id="ARBA00005201"/>
    </source>
</evidence>
<dbReference type="EC" id="2.7.1.26" evidence="15"/>
<dbReference type="Pfam" id="PF06574">
    <property type="entry name" value="FAD_syn"/>
    <property type="match status" value="1"/>
</dbReference>
<comment type="catalytic activity">
    <reaction evidence="13 15">
        <text>riboflavin + ATP = FMN + ADP + H(+)</text>
        <dbReference type="Rhea" id="RHEA:14357"/>
        <dbReference type="ChEBI" id="CHEBI:15378"/>
        <dbReference type="ChEBI" id="CHEBI:30616"/>
        <dbReference type="ChEBI" id="CHEBI:57986"/>
        <dbReference type="ChEBI" id="CHEBI:58210"/>
        <dbReference type="ChEBI" id="CHEBI:456216"/>
        <dbReference type="EC" id="2.7.1.26"/>
    </reaction>
</comment>
<evidence type="ECO:0000256" key="4">
    <source>
        <dbReference type="ARBA" id="ARBA00022630"/>
    </source>
</evidence>
<evidence type="ECO:0000256" key="7">
    <source>
        <dbReference type="ARBA" id="ARBA00022695"/>
    </source>
</evidence>
<evidence type="ECO:0000256" key="14">
    <source>
        <dbReference type="ARBA" id="ARBA00049494"/>
    </source>
</evidence>
<keyword evidence="12" id="KW-0511">Multifunctional enzyme</keyword>
<evidence type="ECO:0000256" key="1">
    <source>
        <dbReference type="ARBA" id="ARBA00002121"/>
    </source>
</evidence>
<evidence type="ECO:0000256" key="13">
    <source>
        <dbReference type="ARBA" id="ARBA00047880"/>
    </source>
</evidence>
<evidence type="ECO:0000256" key="12">
    <source>
        <dbReference type="ARBA" id="ARBA00023268"/>
    </source>
</evidence>
<dbReference type="PANTHER" id="PTHR22749">
    <property type="entry name" value="RIBOFLAVIN KINASE/FMN ADENYLYLTRANSFERASE"/>
    <property type="match status" value="1"/>
</dbReference>
<dbReference type="GO" id="GO:0008531">
    <property type="term" value="F:riboflavin kinase activity"/>
    <property type="evidence" value="ECO:0007669"/>
    <property type="project" value="UniProtKB-EC"/>
</dbReference>
<dbReference type="RefSeq" id="WP_243477377.1">
    <property type="nucleotide sequence ID" value="NZ_CP063982.1"/>
</dbReference>
<dbReference type="GO" id="GO:0003919">
    <property type="term" value="F:FMN adenylyltransferase activity"/>
    <property type="evidence" value="ECO:0007669"/>
    <property type="project" value="UniProtKB-EC"/>
</dbReference>
<gene>
    <name evidence="17" type="ORF">DHf2319_07040</name>
</gene>
<dbReference type="SMART" id="SM00904">
    <property type="entry name" value="Flavokinase"/>
    <property type="match status" value="1"/>
</dbReference>
<dbReference type="InterPro" id="IPR023468">
    <property type="entry name" value="Riboflavin_kinase"/>
</dbReference>
<evidence type="ECO:0000256" key="5">
    <source>
        <dbReference type="ARBA" id="ARBA00022643"/>
    </source>
</evidence>
<comment type="pathway">
    <text evidence="2 15">Cofactor biosynthesis; FAD biosynthesis; FAD from FMN: step 1/1.</text>
</comment>
<comment type="catalytic activity">
    <reaction evidence="14 15">
        <text>FMN + ATP + H(+) = FAD + diphosphate</text>
        <dbReference type="Rhea" id="RHEA:17237"/>
        <dbReference type="ChEBI" id="CHEBI:15378"/>
        <dbReference type="ChEBI" id="CHEBI:30616"/>
        <dbReference type="ChEBI" id="CHEBI:33019"/>
        <dbReference type="ChEBI" id="CHEBI:57692"/>
        <dbReference type="ChEBI" id="CHEBI:58210"/>
        <dbReference type="EC" id="2.7.7.2"/>
    </reaction>
</comment>
<evidence type="ECO:0000256" key="2">
    <source>
        <dbReference type="ARBA" id="ARBA00004726"/>
    </source>
</evidence>
<evidence type="ECO:0000313" key="17">
    <source>
        <dbReference type="EMBL" id="UOD49258.1"/>
    </source>
</evidence>
<evidence type="ECO:0000313" key="18">
    <source>
        <dbReference type="Proteomes" id="UP000831607"/>
    </source>
</evidence>
<keyword evidence="11 15" id="KW-0067">ATP-binding</keyword>
<keyword evidence="10 15" id="KW-0274">FAD</keyword>
<evidence type="ECO:0000256" key="6">
    <source>
        <dbReference type="ARBA" id="ARBA00022679"/>
    </source>
</evidence>
<dbReference type="EMBL" id="CP063982">
    <property type="protein sequence ID" value="UOD49258.1"/>
    <property type="molecule type" value="Genomic_DNA"/>
</dbReference>
<keyword evidence="4 15" id="KW-0285">Flavoprotein</keyword>
<dbReference type="InterPro" id="IPR023465">
    <property type="entry name" value="Riboflavin_kinase_dom_sf"/>
</dbReference>
<dbReference type="Pfam" id="PF01687">
    <property type="entry name" value="Flavokinase"/>
    <property type="match status" value="1"/>
</dbReference>
<dbReference type="InterPro" id="IPR014729">
    <property type="entry name" value="Rossmann-like_a/b/a_fold"/>
</dbReference>
<dbReference type="NCBIfam" id="TIGR00083">
    <property type="entry name" value="ribF"/>
    <property type="match status" value="1"/>
</dbReference>
<sequence>MKPFPFAARIIRHLPARPPVAASALTIGNLDGVHLGHLAMLDRVRQAAKRRELSPSVLTFAPHPRAYFAKLQGVPHNAPLQINGLRDKLARIASAGIEQIALLRFNAAMAQMSPEHFVRTLLFDQLAMRWLMVGSDFRFGHRRAGDISLLSRLAKELGFELEILSEVVDQDGQRISSSQVRQAMQAGDMPRVATLLGQPWRLSGRVLHGKKLGRTLGFPTLNLKVSSNTAARFGIYIVRVHGLNARPLPGIASLGRRPTVDDDLGVLLETHILDADIDAYGKLVSVELLQHVRDEQKFPDLTSLTDAMQGDRQHAKDYFAHHGL</sequence>
<dbReference type="SUPFAM" id="SSF82114">
    <property type="entry name" value="Riboflavin kinase-like"/>
    <property type="match status" value="1"/>
</dbReference>